<evidence type="ECO:0000313" key="13">
    <source>
        <dbReference type="Proteomes" id="UP000027138"/>
    </source>
</evidence>
<dbReference type="InterPro" id="IPR041846">
    <property type="entry name" value="ENL_dom"/>
</dbReference>
<dbReference type="PANTHER" id="PTHR33021:SF234">
    <property type="entry name" value="EARLY NODULIN-LIKE PROTEIN 7"/>
    <property type="match status" value="1"/>
</dbReference>
<evidence type="ECO:0000256" key="1">
    <source>
        <dbReference type="ARBA" id="ARBA00004609"/>
    </source>
</evidence>
<dbReference type="OrthoDB" id="1933543at2759"/>
<dbReference type="InterPro" id="IPR003245">
    <property type="entry name" value="Phytocyanin_dom"/>
</dbReference>
<name>A0A067KXL5_JATCU</name>
<evidence type="ECO:0000256" key="2">
    <source>
        <dbReference type="ARBA" id="ARBA00022475"/>
    </source>
</evidence>
<dbReference type="FunFam" id="2.60.40.420:FF:000010">
    <property type="entry name" value="Early nodulin-like protein 1"/>
    <property type="match status" value="1"/>
</dbReference>
<gene>
    <name evidence="12" type="ORF">JCGZ_24881</name>
</gene>
<keyword evidence="5 10" id="KW-0472">Membrane</keyword>
<comment type="similarity">
    <text evidence="9">Belongs to the early nodulin-like (ENODL) family.</text>
</comment>
<protein>
    <recommendedName>
        <fullName evidence="11">Phytocyanin domain-containing protein</fullName>
    </recommendedName>
</protein>
<keyword evidence="6" id="KW-1015">Disulfide bond</keyword>
<dbReference type="GO" id="GO:0009055">
    <property type="term" value="F:electron transfer activity"/>
    <property type="evidence" value="ECO:0007669"/>
    <property type="project" value="InterPro"/>
</dbReference>
<dbReference type="SUPFAM" id="SSF49503">
    <property type="entry name" value="Cupredoxins"/>
    <property type="match status" value="1"/>
</dbReference>
<evidence type="ECO:0000313" key="12">
    <source>
        <dbReference type="EMBL" id="KDP40882.1"/>
    </source>
</evidence>
<dbReference type="GO" id="GO:0098552">
    <property type="term" value="C:side of membrane"/>
    <property type="evidence" value="ECO:0007669"/>
    <property type="project" value="UniProtKB-KW"/>
</dbReference>
<evidence type="ECO:0000256" key="6">
    <source>
        <dbReference type="ARBA" id="ARBA00023157"/>
    </source>
</evidence>
<dbReference type="CDD" id="cd11019">
    <property type="entry name" value="OsENODL1_like"/>
    <property type="match status" value="1"/>
</dbReference>
<dbReference type="STRING" id="180498.A0A067KXL5"/>
<dbReference type="Gene3D" id="2.60.40.420">
    <property type="entry name" value="Cupredoxins - blue copper proteins"/>
    <property type="match status" value="1"/>
</dbReference>
<keyword evidence="10" id="KW-0812">Transmembrane</keyword>
<evidence type="ECO:0000256" key="9">
    <source>
        <dbReference type="ARBA" id="ARBA00035011"/>
    </source>
</evidence>
<dbReference type="AlphaFoldDB" id="A0A067KXL5"/>
<feature type="transmembrane region" description="Helical" evidence="10">
    <location>
        <begin position="6"/>
        <end position="28"/>
    </location>
</feature>
<evidence type="ECO:0000259" key="11">
    <source>
        <dbReference type="PROSITE" id="PS51485"/>
    </source>
</evidence>
<evidence type="ECO:0000256" key="4">
    <source>
        <dbReference type="ARBA" id="ARBA00022729"/>
    </source>
</evidence>
<sequence length="187" mass="21083">MKINNVVSLMGLFYICFLAFLVTVYGYAADAARVFKVGDELGWQEPEDNNTALYSKWAASNRFRVGDSLLFEYKNDSVIEVEKWGYYHCNTSNPIVAFNNGRSTFNLERSGPFYFISGFSDHCKNGQRLIVEVMGLHHQRSYSPPSMAAPPESSYLAPSPQPSSGAILFGIEFFVSVRFQLSESFCF</sequence>
<reference evidence="12 13" key="1">
    <citation type="journal article" date="2014" name="PLoS ONE">
        <title>Global Analysis of Gene Expression Profiles in Physic Nut (Jatropha curcas L.) Seedlings Exposed to Salt Stress.</title>
        <authorList>
            <person name="Zhang L."/>
            <person name="Zhang C."/>
            <person name="Wu P."/>
            <person name="Chen Y."/>
            <person name="Li M."/>
            <person name="Jiang H."/>
            <person name="Wu G."/>
        </authorList>
    </citation>
    <scope>NUCLEOTIDE SEQUENCE [LARGE SCALE GENOMIC DNA]</scope>
    <source>
        <strain evidence="13">cv. GZQX0401</strain>
        <tissue evidence="12">Young leaves</tissue>
    </source>
</reference>
<dbReference type="PROSITE" id="PS51485">
    <property type="entry name" value="PHYTOCYANIN"/>
    <property type="match status" value="1"/>
</dbReference>
<dbReference type="Pfam" id="PF02298">
    <property type="entry name" value="Cu_bind_like"/>
    <property type="match status" value="1"/>
</dbReference>
<dbReference type="Proteomes" id="UP000027138">
    <property type="component" value="Unassembled WGS sequence"/>
</dbReference>
<keyword evidence="8" id="KW-0449">Lipoprotein</keyword>
<keyword evidence="2" id="KW-1003">Cell membrane</keyword>
<evidence type="ECO:0000256" key="10">
    <source>
        <dbReference type="SAM" id="Phobius"/>
    </source>
</evidence>
<evidence type="ECO:0000256" key="5">
    <source>
        <dbReference type="ARBA" id="ARBA00023136"/>
    </source>
</evidence>
<evidence type="ECO:0000256" key="3">
    <source>
        <dbReference type="ARBA" id="ARBA00022622"/>
    </source>
</evidence>
<keyword evidence="10" id="KW-1133">Transmembrane helix</keyword>
<dbReference type="PANTHER" id="PTHR33021">
    <property type="entry name" value="BLUE COPPER PROTEIN"/>
    <property type="match status" value="1"/>
</dbReference>
<dbReference type="GO" id="GO:0005886">
    <property type="term" value="C:plasma membrane"/>
    <property type="evidence" value="ECO:0007669"/>
    <property type="project" value="UniProtKB-SubCell"/>
</dbReference>
<keyword evidence="13" id="KW-1185">Reference proteome</keyword>
<dbReference type="EMBL" id="KK914327">
    <property type="protein sequence ID" value="KDP40882.1"/>
    <property type="molecule type" value="Genomic_DNA"/>
</dbReference>
<proteinExistence type="inferred from homology"/>
<keyword evidence="3" id="KW-0336">GPI-anchor</keyword>
<evidence type="ECO:0000256" key="7">
    <source>
        <dbReference type="ARBA" id="ARBA00023180"/>
    </source>
</evidence>
<accession>A0A067KXL5</accession>
<organism evidence="12 13">
    <name type="scientific">Jatropha curcas</name>
    <name type="common">Barbados nut</name>
    <dbReference type="NCBI Taxonomy" id="180498"/>
    <lineage>
        <taxon>Eukaryota</taxon>
        <taxon>Viridiplantae</taxon>
        <taxon>Streptophyta</taxon>
        <taxon>Embryophyta</taxon>
        <taxon>Tracheophyta</taxon>
        <taxon>Spermatophyta</taxon>
        <taxon>Magnoliopsida</taxon>
        <taxon>eudicotyledons</taxon>
        <taxon>Gunneridae</taxon>
        <taxon>Pentapetalae</taxon>
        <taxon>rosids</taxon>
        <taxon>fabids</taxon>
        <taxon>Malpighiales</taxon>
        <taxon>Euphorbiaceae</taxon>
        <taxon>Crotonoideae</taxon>
        <taxon>Jatropheae</taxon>
        <taxon>Jatropha</taxon>
    </lineage>
</organism>
<comment type="subcellular location">
    <subcellularLocation>
        <location evidence="1">Cell membrane</location>
        <topology evidence="1">Lipid-anchor</topology>
        <topology evidence="1">GPI-anchor</topology>
    </subcellularLocation>
</comment>
<dbReference type="InterPro" id="IPR039391">
    <property type="entry name" value="Phytocyanin-like"/>
</dbReference>
<feature type="domain" description="Phytocyanin" evidence="11">
    <location>
        <begin position="33"/>
        <end position="135"/>
    </location>
</feature>
<keyword evidence="4" id="KW-0732">Signal</keyword>
<evidence type="ECO:0000256" key="8">
    <source>
        <dbReference type="ARBA" id="ARBA00023288"/>
    </source>
</evidence>
<keyword evidence="7" id="KW-0325">Glycoprotein</keyword>
<dbReference type="InterPro" id="IPR008972">
    <property type="entry name" value="Cupredoxin"/>
</dbReference>